<dbReference type="InterPro" id="IPR029336">
    <property type="entry name" value="DUF4594"/>
</dbReference>
<evidence type="ECO:0000256" key="3">
    <source>
        <dbReference type="SAM" id="MobiDB-lite"/>
    </source>
</evidence>
<feature type="compositionally biased region" description="Basic and acidic residues" evidence="3">
    <location>
        <begin position="289"/>
        <end position="302"/>
    </location>
</feature>
<feature type="compositionally biased region" description="Basic and acidic residues" evidence="3">
    <location>
        <begin position="361"/>
        <end position="372"/>
    </location>
</feature>
<dbReference type="GeneTree" id="ENSGT00530000063950"/>
<sequence>MAATLDLKSKEEKDAELDKRIEALRRKNEALIRRYQEIEEDRKKAELEGVAVTAPRKGRSVEKENVAVESEKNLGPSRRSPGTHRPPGASKGGRTPPQQGGRAGMGRASRSWEGSPGEQPRGGGGGGRGRRGRGRGSPHLSGAGDTSISDRKSKEWEERRRQNIEKMNEEMEKIAEYERNQREGVLEPNPVRNFLDDPRRRSGPLEESERDRREDSRRHGRNWGGPDFERVRCGLEHERQGRRAGLGSAGDMTLSMTGRERSEYLRWKQEREKIDQERLQRHRKPTGQWRREWDAEKTDGMFKDGPVPAHEPSHRYDDQAWARPPKPPTFGEFLSQRKAEASSRRRRKSSRPQAKAAPRAYSDHDDRWETKEGAASPAPEAPQPTSPVETSTQLPKIPAPAHQPPEDKGEENEGEEDEEWEDISEDDEEEEAIEVEEGDEEEEPAQDHQAPEAAPTGSPCSEQAHGVPFSPEEPPPEPQAPGTPSSPFSPPSGHQSVSDWGEEVELNSPRTTHPAGALSPEAGPEGQETAEITDFQRVRFCKVVAAPPPPGAAR</sequence>
<protein>
    <submittedName>
        <fullName evidence="4">Coiled-coil domain containing 9</fullName>
    </submittedName>
</protein>
<dbReference type="PANTHER" id="PTHR15635">
    <property type="entry name" value="COILED-COIL DOMAIN CONTAINING PROTEIN 9"/>
    <property type="match status" value="1"/>
</dbReference>
<feature type="region of interest" description="Disordered" evidence="3">
    <location>
        <begin position="269"/>
        <end position="530"/>
    </location>
</feature>
<evidence type="ECO:0000256" key="2">
    <source>
        <dbReference type="ARBA" id="ARBA00023054"/>
    </source>
</evidence>
<dbReference type="PANTHER" id="PTHR15635:SF11">
    <property type="entry name" value="COILED-COIL DOMAIN-CONTAINING PROTEIN 9"/>
    <property type="match status" value="1"/>
</dbReference>
<feature type="compositionally biased region" description="Basic and acidic residues" evidence="3">
    <location>
        <begin position="148"/>
        <end position="185"/>
    </location>
</feature>
<dbReference type="Proteomes" id="UP000006718">
    <property type="component" value="Chromosome 19"/>
</dbReference>
<feature type="compositionally biased region" description="Pro residues" evidence="3">
    <location>
        <begin position="471"/>
        <end position="481"/>
    </location>
</feature>
<dbReference type="Ensembl" id="ENSMMUT00000086743.1">
    <property type="protein sequence ID" value="ENSMMUP00000074452.1"/>
    <property type="gene ID" value="ENSMMUG00000003075.4"/>
</dbReference>
<feature type="compositionally biased region" description="Basic and acidic residues" evidence="3">
    <location>
        <begin position="269"/>
        <end position="279"/>
    </location>
</feature>
<proteinExistence type="predicted"/>
<name>A0A5F8A941_MACMU</name>
<gene>
    <name evidence="4 6" type="primary">CCDC9</name>
</gene>
<feature type="compositionally biased region" description="Acidic residues" evidence="3">
    <location>
        <begin position="408"/>
        <end position="444"/>
    </location>
</feature>
<keyword evidence="5" id="KW-1185">Reference proteome</keyword>
<evidence type="ECO:0000313" key="6">
    <source>
        <dbReference type="VGNC" id="VGNC:70851"/>
    </source>
</evidence>
<dbReference type="ExpressionAtlas" id="A0A5F8A941">
    <property type="expression patterns" value="baseline"/>
</dbReference>
<dbReference type="VEuPathDB" id="HostDB:ENSMMUG00000003075"/>
<reference evidence="4" key="2">
    <citation type="submission" date="2019-01" db="EMBL/GenBank/DDBJ databases">
        <authorList>
            <person name="Graves T."/>
            <person name="Eichler E.E."/>
            <person name="Wilson R.K."/>
        </authorList>
    </citation>
    <scope>NUCLEOTIDE SEQUENCE [LARGE SCALE GENOMIC DNA]</scope>
    <source>
        <strain evidence="4">17573</strain>
    </source>
</reference>
<keyword evidence="2" id="KW-0175">Coiled coil</keyword>
<dbReference type="VGNC" id="VGNC:70851">
    <property type="gene designation" value="CCDC9"/>
</dbReference>
<dbReference type="SMR" id="A0A5F8A941"/>
<keyword evidence="1" id="KW-0597">Phosphoprotein</keyword>
<evidence type="ECO:0000256" key="1">
    <source>
        <dbReference type="ARBA" id="ARBA00022553"/>
    </source>
</evidence>
<reference evidence="5" key="1">
    <citation type="journal article" date="2007" name="Science">
        <title>Evolutionary and biomedical insights from the rhesus macaque genome.</title>
        <authorList>
            <person name="Gibbs R.A."/>
            <person name="Rogers J."/>
            <person name="Katze M.G."/>
            <person name="Bumgarner R."/>
            <person name="Weinstock G.M."/>
            <person name="Mardis E.R."/>
            <person name="Remington K.A."/>
            <person name="Strausberg R.L."/>
            <person name="Venter J.C."/>
            <person name="Wilson R.K."/>
            <person name="Batzer M.A."/>
            <person name="Bustamante C.D."/>
            <person name="Eichler E.E."/>
            <person name="Hahn M.W."/>
            <person name="Hardison R.C."/>
            <person name="Makova K.D."/>
            <person name="Miller W."/>
            <person name="Milosavljevic A."/>
            <person name="Palermo R.E."/>
            <person name="Siepel A."/>
            <person name="Sikela J.M."/>
            <person name="Attaway T."/>
            <person name="Bell S."/>
            <person name="Bernard K.E."/>
            <person name="Buhay C.J."/>
            <person name="Chandrabose M.N."/>
            <person name="Dao M."/>
            <person name="Davis C."/>
            <person name="Delehaunty K.D."/>
            <person name="Ding Y."/>
            <person name="Dinh H.H."/>
            <person name="Dugan-Rocha S."/>
            <person name="Fulton L.A."/>
            <person name="Gabisi R.A."/>
            <person name="Garner T.T."/>
            <person name="Godfrey J."/>
            <person name="Hawes A.C."/>
            <person name="Hernandez J."/>
            <person name="Hines S."/>
            <person name="Holder M."/>
            <person name="Hume J."/>
            <person name="Jhangiani S.N."/>
            <person name="Joshi V."/>
            <person name="Khan Z.M."/>
            <person name="Kirkness E.F."/>
            <person name="Cree A."/>
            <person name="Fowler R.G."/>
            <person name="Lee S."/>
            <person name="Lewis L.R."/>
            <person name="Li Z."/>
            <person name="Liu Y.-S."/>
            <person name="Moore S.M."/>
            <person name="Muzny D."/>
            <person name="Nazareth L.V."/>
            <person name="Ngo D.N."/>
            <person name="Okwuonu G.O."/>
            <person name="Pai G."/>
            <person name="Parker D."/>
            <person name="Paul H.A."/>
            <person name="Pfannkoch C."/>
            <person name="Pohl C.S."/>
            <person name="Rogers Y.-H.C."/>
            <person name="Ruiz S.J."/>
            <person name="Sabo A."/>
            <person name="Santibanez J."/>
            <person name="Schneider B.W."/>
            <person name="Smith S.M."/>
            <person name="Sodergren E."/>
            <person name="Svatek A.F."/>
            <person name="Utterback T.R."/>
            <person name="Vattathil S."/>
            <person name="Warren W."/>
            <person name="White C.S."/>
            <person name="Chinwalla A.T."/>
            <person name="Feng Y."/>
            <person name="Halpern A.L."/>
            <person name="Hillier L.W."/>
            <person name="Huang X."/>
            <person name="Minx P."/>
            <person name="Nelson J.O."/>
            <person name="Pepin K.H."/>
            <person name="Qin X."/>
            <person name="Sutton G.G."/>
            <person name="Venter E."/>
            <person name="Walenz B.P."/>
            <person name="Wallis J.W."/>
            <person name="Worley K.C."/>
            <person name="Yang S.-P."/>
            <person name="Jones S.M."/>
            <person name="Marra M.A."/>
            <person name="Rocchi M."/>
            <person name="Schein J.E."/>
            <person name="Baertsch R."/>
            <person name="Clarke L."/>
            <person name="Csuros M."/>
            <person name="Glasscock J."/>
            <person name="Harris R.A."/>
            <person name="Havlak P."/>
            <person name="Jackson A.R."/>
            <person name="Jiang H."/>
            <person name="Liu Y."/>
            <person name="Messina D.N."/>
            <person name="Shen Y."/>
            <person name="Song H.X.-Z."/>
            <person name="Wylie T."/>
            <person name="Zhang L."/>
            <person name="Birney E."/>
            <person name="Han K."/>
            <person name="Konkel M.K."/>
            <person name="Lee J."/>
            <person name="Smit A.F.A."/>
            <person name="Ullmer B."/>
            <person name="Wang H."/>
            <person name="Xing J."/>
            <person name="Burhans R."/>
            <person name="Cheng Z."/>
            <person name="Karro J.E."/>
            <person name="Ma J."/>
            <person name="Raney B."/>
            <person name="She X."/>
            <person name="Cox M.J."/>
            <person name="Demuth J.P."/>
            <person name="Dumas L.J."/>
            <person name="Han S.-G."/>
            <person name="Hopkins J."/>
            <person name="Karimpour-Fard A."/>
            <person name="Kim Y.H."/>
            <person name="Pollack J.R."/>
            <person name="Vinar T."/>
            <person name="Addo-Quaye C."/>
            <person name="Degenhardt J."/>
            <person name="Denby A."/>
            <person name="Hubisz M.J."/>
            <person name="Indap A."/>
            <person name="Kosiol C."/>
            <person name="Lahn B.T."/>
            <person name="Lawson H.A."/>
            <person name="Marklein A."/>
            <person name="Nielsen R."/>
            <person name="Vallender E.J."/>
            <person name="Clark A.G."/>
            <person name="Ferguson B."/>
            <person name="Hernandez R.D."/>
            <person name="Hirani K."/>
            <person name="Kehrer-Sawatzki H."/>
            <person name="Kolb J."/>
            <person name="Patil S."/>
            <person name="Pu L.-L."/>
            <person name="Ren Y."/>
            <person name="Smith D.G."/>
            <person name="Wheeler D.A."/>
            <person name="Schenck I."/>
            <person name="Ball E.V."/>
            <person name="Chen R."/>
            <person name="Cooper D.N."/>
            <person name="Giardine B."/>
            <person name="Hsu F."/>
            <person name="Kent W.J."/>
            <person name="Lesk A."/>
            <person name="Nelson D.L."/>
            <person name="O'brien W.E."/>
            <person name="Pruefer K."/>
            <person name="Stenson P.D."/>
            <person name="Wallace J.C."/>
            <person name="Ke H."/>
            <person name="Liu X.-M."/>
            <person name="Wang P."/>
            <person name="Xiang A.P."/>
            <person name="Yang F."/>
            <person name="Barber G.P."/>
            <person name="Haussler D."/>
            <person name="Karolchik D."/>
            <person name="Kern A.D."/>
            <person name="Kuhn R.M."/>
            <person name="Smith K.E."/>
            <person name="Zwieg A.S."/>
        </authorList>
    </citation>
    <scope>NUCLEOTIDE SEQUENCE [LARGE SCALE GENOMIC DNA]</scope>
    <source>
        <strain evidence="5">17573</strain>
    </source>
</reference>
<dbReference type="AlphaFoldDB" id="A0A5F8A941"/>
<feature type="compositionally biased region" description="Basic and acidic residues" evidence="3">
    <location>
        <begin position="59"/>
        <end position="72"/>
    </location>
</feature>
<feature type="region of interest" description="Disordered" evidence="3">
    <location>
        <begin position="40"/>
        <end position="229"/>
    </location>
</feature>
<feature type="compositionally biased region" description="Basic and acidic residues" evidence="3">
    <location>
        <begin position="311"/>
        <end position="320"/>
    </location>
</feature>
<feature type="compositionally biased region" description="Basic and acidic residues" evidence="3">
    <location>
        <begin position="194"/>
        <end position="217"/>
    </location>
</feature>
<organism evidence="4 5">
    <name type="scientific">Macaca mulatta</name>
    <name type="common">Rhesus macaque</name>
    <dbReference type="NCBI Taxonomy" id="9544"/>
    <lineage>
        <taxon>Eukaryota</taxon>
        <taxon>Metazoa</taxon>
        <taxon>Chordata</taxon>
        <taxon>Craniata</taxon>
        <taxon>Vertebrata</taxon>
        <taxon>Euteleostomi</taxon>
        <taxon>Mammalia</taxon>
        <taxon>Eutheria</taxon>
        <taxon>Euarchontoglires</taxon>
        <taxon>Primates</taxon>
        <taxon>Haplorrhini</taxon>
        <taxon>Catarrhini</taxon>
        <taxon>Cercopithecidae</taxon>
        <taxon>Cercopithecinae</taxon>
        <taxon>Macaca</taxon>
    </lineage>
</organism>
<evidence type="ECO:0000313" key="4">
    <source>
        <dbReference type="Ensembl" id="ENSMMUP00000074452.1"/>
    </source>
</evidence>
<accession>A0A5F8A941</accession>
<reference evidence="4" key="4">
    <citation type="submission" date="2025-09" db="UniProtKB">
        <authorList>
            <consortium name="Ensembl"/>
        </authorList>
    </citation>
    <scope>IDENTIFICATION</scope>
    <source>
        <strain evidence="4">17573</strain>
    </source>
</reference>
<dbReference type="Bgee" id="ENSMMUG00000003075">
    <property type="expression patterns" value="Expressed in fibroblast and 20 other cell types or tissues"/>
</dbReference>
<evidence type="ECO:0000313" key="5">
    <source>
        <dbReference type="Proteomes" id="UP000006718"/>
    </source>
</evidence>
<reference evidence="4" key="3">
    <citation type="submission" date="2025-08" db="UniProtKB">
        <authorList>
            <consortium name="Ensembl"/>
        </authorList>
    </citation>
    <scope>IDENTIFICATION</scope>
    <source>
        <strain evidence="4">17573</strain>
    </source>
</reference>
<dbReference type="Pfam" id="PF15266">
    <property type="entry name" value="DUF4594"/>
    <property type="match status" value="1"/>
</dbReference>